<accession>A0AA44ZFF6</accession>
<dbReference type="EMBL" id="LKVB01000002">
    <property type="protein sequence ID" value="PHJ28161.1"/>
    <property type="molecule type" value="Genomic_DNA"/>
</dbReference>
<evidence type="ECO:0000313" key="1">
    <source>
        <dbReference type="EMBL" id="PHJ28161.1"/>
    </source>
</evidence>
<gene>
    <name evidence="1" type="ORF">APS60_01465</name>
</gene>
<dbReference type="AlphaFoldDB" id="A0AA44ZFF6"/>
<sequence length="62" mass="6631">MQPTDGTGPSVCVLSLITAADRSAIPVYAAGTTQVEQRDAGAIPLRRRNRLALSDGHINWNQ</sequence>
<organism evidence="1 2">
    <name type="scientific">Cutibacterium acnes</name>
    <name type="common">Propionibacterium acnes</name>
    <dbReference type="NCBI Taxonomy" id="1747"/>
    <lineage>
        <taxon>Bacteria</taxon>
        <taxon>Bacillati</taxon>
        <taxon>Actinomycetota</taxon>
        <taxon>Actinomycetes</taxon>
        <taxon>Propionibacteriales</taxon>
        <taxon>Propionibacteriaceae</taxon>
        <taxon>Cutibacterium</taxon>
    </lineage>
</organism>
<protein>
    <submittedName>
        <fullName evidence="1">Uncharacterized protein</fullName>
    </submittedName>
</protein>
<name>A0AA44ZFF6_CUTAC</name>
<reference evidence="1 2" key="1">
    <citation type="submission" date="2017-02" db="EMBL/GenBank/DDBJ databases">
        <title>Prevalence of linear plasmids in Propionibacterium acnes isolates obtained from cancerous prostatic tissue.</title>
        <authorList>
            <person name="Davidsson S."/>
            <person name="Bruggemann H."/>
        </authorList>
    </citation>
    <scope>NUCLEOTIDE SEQUENCE [LARGE SCALE GENOMIC DNA]</scope>
    <source>
        <strain evidence="1 2">09-9</strain>
    </source>
</reference>
<proteinExistence type="predicted"/>
<evidence type="ECO:0000313" key="2">
    <source>
        <dbReference type="Proteomes" id="UP000223982"/>
    </source>
</evidence>
<dbReference type="Proteomes" id="UP000223982">
    <property type="component" value="Unassembled WGS sequence"/>
</dbReference>
<comment type="caution">
    <text evidence="1">The sequence shown here is derived from an EMBL/GenBank/DDBJ whole genome shotgun (WGS) entry which is preliminary data.</text>
</comment>